<keyword evidence="2" id="KW-0489">Methyltransferase</keyword>
<keyword evidence="2" id="KW-0808">Transferase</keyword>
<dbReference type="InterPro" id="IPR025799">
    <property type="entry name" value="Arg_MeTrfase"/>
</dbReference>
<dbReference type="Proteomes" id="UP001165986">
    <property type="component" value="Unassembled WGS sequence"/>
</dbReference>
<dbReference type="AlphaFoldDB" id="A0AA40VUK3"/>
<dbReference type="SUPFAM" id="SSF53335">
    <property type="entry name" value="S-adenosyl-L-methionine-dependent methyltransferases"/>
    <property type="match status" value="1"/>
</dbReference>
<dbReference type="InterPro" id="IPR029063">
    <property type="entry name" value="SAM-dependent_MTases_sf"/>
</dbReference>
<name>A0AA40VUK3_9NOST</name>
<dbReference type="EMBL" id="VJXY01000060">
    <property type="protein sequence ID" value="MBD6620279.1"/>
    <property type="molecule type" value="Genomic_DNA"/>
</dbReference>
<evidence type="ECO:0000259" key="1">
    <source>
        <dbReference type="Pfam" id="PF18563"/>
    </source>
</evidence>
<evidence type="ECO:0000313" key="2">
    <source>
        <dbReference type="EMBL" id="MBD6620279.1"/>
    </source>
</evidence>
<dbReference type="GO" id="GO:0032259">
    <property type="term" value="P:methylation"/>
    <property type="evidence" value="ECO:0007669"/>
    <property type="project" value="UniProtKB-KW"/>
</dbReference>
<dbReference type="Pfam" id="PF18563">
    <property type="entry name" value="TubC_N"/>
    <property type="match status" value="1"/>
</dbReference>
<keyword evidence="3" id="KW-1185">Reference proteome</keyword>
<evidence type="ECO:0000313" key="3">
    <source>
        <dbReference type="Proteomes" id="UP001165986"/>
    </source>
</evidence>
<dbReference type="CDD" id="cd02440">
    <property type="entry name" value="AdoMet_MTases"/>
    <property type="match status" value="1"/>
</dbReference>
<dbReference type="PANTHER" id="PTHR11006:SF4">
    <property type="entry name" value="PROTEIN ARGININE N-METHYLTRANSFERASE 7"/>
    <property type="match status" value="1"/>
</dbReference>
<dbReference type="InterPro" id="IPR044894">
    <property type="entry name" value="TubC_N_sf"/>
</dbReference>
<dbReference type="InterPro" id="IPR041464">
    <property type="entry name" value="TubC_N"/>
</dbReference>
<dbReference type="PANTHER" id="PTHR11006">
    <property type="entry name" value="PROTEIN ARGININE N-METHYLTRANSFERASE"/>
    <property type="match status" value="1"/>
</dbReference>
<gene>
    <name evidence="2" type="ORF">FNW02_31975</name>
</gene>
<organism evidence="2 3">
    <name type="scientific">Komarekiella delphini-convector SJRDD-AB1</name>
    <dbReference type="NCBI Taxonomy" id="2593771"/>
    <lineage>
        <taxon>Bacteria</taxon>
        <taxon>Bacillati</taxon>
        <taxon>Cyanobacteriota</taxon>
        <taxon>Cyanophyceae</taxon>
        <taxon>Nostocales</taxon>
        <taxon>Nostocaceae</taxon>
        <taxon>Komarekiella</taxon>
        <taxon>Komarekiella delphini-convector</taxon>
    </lineage>
</organism>
<dbReference type="Pfam" id="PF12847">
    <property type="entry name" value="Methyltransf_18"/>
    <property type="match status" value="1"/>
</dbReference>
<dbReference type="Gene3D" id="3.40.50.150">
    <property type="entry name" value="Vaccinia Virus protein VP39"/>
    <property type="match status" value="1"/>
</dbReference>
<sequence>MTTVEFLASLKSLSIKIWIENDQLRYRAPKGVMKSDLKQELVERKTEIVRFLKQAKDVMGDKRLVTDVVPQRNLQSISQEECEKPNQIELWPSLAEFFVYDEFLYYVLTNDRRRNHSYKVAINQLVKDKVVVDIGTGKDAILARFCAEANARKVYAIEMSEKYYNSAKACINKLGLADKITLILGDATKVNLPEMADVCVSEIVGSIGGVEGAALILNNARRFLKEDGVMIPARSITKIAGVCLPDEFLQNPGFTEIPAYYTRKIFEQVGYPFDLRLCLRHFSKSSIISTSSIFEDLNFTGMIEPEYSHEVNLSILKDSRLDGFIVWLNLHTIEGEVIDVLEHEYCWLPVYFPVFSPGIQVSQGDKIEAICSGSLCENNLNPDYKIEGYVIKETGEKIEFKYYSYHYKNDFEQTPFYKTIFSQYVFESNINNSIKTAIT</sequence>
<comment type="caution">
    <text evidence="2">The sequence shown here is derived from an EMBL/GenBank/DDBJ whole genome shotgun (WGS) entry which is preliminary data.</text>
</comment>
<dbReference type="GO" id="GO:0016274">
    <property type="term" value="F:protein-arginine N-methyltransferase activity"/>
    <property type="evidence" value="ECO:0007669"/>
    <property type="project" value="InterPro"/>
</dbReference>
<feature type="domain" description="TubC N-terminal docking" evidence="1">
    <location>
        <begin position="4"/>
        <end position="54"/>
    </location>
</feature>
<accession>A0AA40VUK3</accession>
<dbReference type="GO" id="GO:0042054">
    <property type="term" value="F:histone methyltransferase activity"/>
    <property type="evidence" value="ECO:0007669"/>
    <property type="project" value="TreeGrafter"/>
</dbReference>
<reference evidence="2" key="1">
    <citation type="submission" date="2019-07" db="EMBL/GenBank/DDBJ databases">
        <title>Toxilogical consequences of a new and cryptic species of cyanobacteria (Komarekiella delphini-convector) recovered from the epidermis of a bottlenose dolphin and 1500 ft. in the air.</title>
        <authorList>
            <person name="Brown A.O."/>
            <person name="Dvorak P."/>
            <person name="Villanueva C.D."/>
            <person name="Foss A.J."/>
            <person name="Garvey A.D."/>
            <person name="Gibson Q.A."/>
            <person name="Johansen J.R."/>
            <person name="Casamatta D.A."/>
        </authorList>
    </citation>
    <scope>NUCLEOTIDE SEQUENCE</scope>
    <source>
        <strain evidence="2">SJRDD-AB1</strain>
    </source>
</reference>
<proteinExistence type="predicted"/>
<dbReference type="Gene3D" id="1.10.10.1830">
    <property type="entry name" value="Non-ribosomal peptide synthase, adenylation domain"/>
    <property type="match status" value="1"/>
</dbReference>
<protein>
    <submittedName>
        <fullName evidence="2">Methyltransferase domain-containing protein</fullName>
    </submittedName>
</protein>